<dbReference type="GO" id="GO:0005524">
    <property type="term" value="F:ATP binding"/>
    <property type="evidence" value="ECO:0007669"/>
    <property type="project" value="UniProtKB-UniRule"/>
</dbReference>
<dbReference type="InterPro" id="IPR011009">
    <property type="entry name" value="Kinase-like_dom_sf"/>
</dbReference>
<dbReference type="Proteomes" id="UP000536179">
    <property type="component" value="Unassembled WGS sequence"/>
</dbReference>
<accession>A0A7W5DYR0</accession>
<dbReference type="Gene3D" id="1.10.510.10">
    <property type="entry name" value="Transferase(Phosphotransferase) domain 1"/>
    <property type="match status" value="1"/>
</dbReference>
<evidence type="ECO:0000256" key="4">
    <source>
        <dbReference type="ARBA" id="ARBA00022741"/>
    </source>
</evidence>
<evidence type="ECO:0000313" key="14">
    <source>
        <dbReference type="Proteomes" id="UP000536179"/>
    </source>
</evidence>
<protein>
    <recommendedName>
        <fullName evidence="1">non-specific serine/threonine protein kinase</fullName>
        <ecNumber evidence="1">2.7.11.1</ecNumber>
    </recommendedName>
</protein>
<feature type="binding site" evidence="9">
    <location>
        <position position="41"/>
    </location>
    <ligand>
        <name>ATP</name>
        <dbReference type="ChEBI" id="CHEBI:30616"/>
    </ligand>
</feature>
<comment type="catalytic activity">
    <reaction evidence="8">
        <text>L-seryl-[protein] + ATP = O-phospho-L-seryl-[protein] + ADP + H(+)</text>
        <dbReference type="Rhea" id="RHEA:17989"/>
        <dbReference type="Rhea" id="RHEA-COMP:9863"/>
        <dbReference type="Rhea" id="RHEA-COMP:11604"/>
        <dbReference type="ChEBI" id="CHEBI:15378"/>
        <dbReference type="ChEBI" id="CHEBI:29999"/>
        <dbReference type="ChEBI" id="CHEBI:30616"/>
        <dbReference type="ChEBI" id="CHEBI:83421"/>
        <dbReference type="ChEBI" id="CHEBI:456216"/>
        <dbReference type="EC" id="2.7.11.1"/>
    </reaction>
</comment>
<dbReference type="AlphaFoldDB" id="A0A7W5DYR0"/>
<sequence>MSDLIGCRIGDYQVLRRLGSGGMADVYAARQLTLQRDVALKVLKSVTQNDDDHLKRFRREAQAAARLNHPSIVQIYEFGEVDDVHYISQELVDGINLKQALDREGPFSAEQAVEVLRSVASALELAHQSGVTHRDIKPENIMRGNLNTIKVTDFGLARMLTQVDSSTANLTRAGLTLGTPRYMSPEQIQGQTVDARSDLYSLGVTMYHLLTGSPPYEADEPLALAIKHLHDMPRPMDHVRGSADLPAWLVSLVMRCLQKSPDARFESAEALLEAIDAHAPATNASGSSRTVVSETAVSSGLSHQPSGATSGSAASGKKKIKAELSLTTPDIGVSSATLQLQRATDLARASERRRNRRSMAYRMAIVLSTMVFGVAGWVAARASRPDSLSRELRGPMVATAKTIEHQYLTALTRNDVPAWRAVLEYPAEPGSPQEDYHEKATLQLARLLIEQQEYDDATRLLNELEGSSSVDRLYLILAMVHRHAIAMATNNTREASRLKTQIADKLSELSVDKPAAAQLFNRIVPESERLAIGLVSS</sequence>
<dbReference type="InterPro" id="IPR017441">
    <property type="entry name" value="Protein_kinase_ATP_BS"/>
</dbReference>
<evidence type="ECO:0000256" key="7">
    <source>
        <dbReference type="ARBA" id="ARBA00047899"/>
    </source>
</evidence>
<gene>
    <name evidence="13" type="ORF">FHS27_002449</name>
</gene>
<dbReference type="PROSITE" id="PS00107">
    <property type="entry name" value="PROTEIN_KINASE_ATP"/>
    <property type="match status" value="1"/>
</dbReference>
<keyword evidence="11" id="KW-0472">Membrane</keyword>
<comment type="caution">
    <text evidence="13">The sequence shown here is derived from an EMBL/GenBank/DDBJ whole genome shotgun (WGS) entry which is preliminary data.</text>
</comment>
<organism evidence="13 14">
    <name type="scientific">Aporhodopirellula rubra</name>
    <dbReference type="NCBI Taxonomy" id="980271"/>
    <lineage>
        <taxon>Bacteria</taxon>
        <taxon>Pseudomonadati</taxon>
        <taxon>Planctomycetota</taxon>
        <taxon>Planctomycetia</taxon>
        <taxon>Pirellulales</taxon>
        <taxon>Pirellulaceae</taxon>
        <taxon>Aporhodopirellula</taxon>
    </lineage>
</organism>
<evidence type="ECO:0000313" key="13">
    <source>
        <dbReference type="EMBL" id="MBB3206637.1"/>
    </source>
</evidence>
<dbReference type="InterPro" id="IPR000719">
    <property type="entry name" value="Prot_kinase_dom"/>
</dbReference>
<keyword evidence="6 9" id="KW-0067">ATP-binding</keyword>
<dbReference type="CDD" id="cd14014">
    <property type="entry name" value="STKc_PknB_like"/>
    <property type="match status" value="1"/>
</dbReference>
<name>A0A7W5DYR0_9BACT</name>
<dbReference type="SUPFAM" id="SSF56112">
    <property type="entry name" value="Protein kinase-like (PK-like)"/>
    <property type="match status" value="1"/>
</dbReference>
<evidence type="ECO:0000256" key="2">
    <source>
        <dbReference type="ARBA" id="ARBA00022527"/>
    </source>
</evidence>
<dbReference type="PANTHER" id="PTHR43289">
    <property type="entry name" value="MITOGEN-ACTIVATED PROTEIN KINASE KINASE KINASE 20-RELATED"/>
    <property type="match status" value="1"/>
</dbReference>
<dbReference type="PROSITE" id="PS50011">
    <property type="entry name" value="PROTEIN_KINASE_DOM"/>
    <property type="match status" value="1"/>
</dbReference>
<dbReference type="Gene3D" id="3.30.200.20">
    <property type="entry name" value="Phosphorylase Kinase, domain 1"/>
    <property type="match status" value="1"/>
</dbReference>
<feature type="compositionally biased region" description="Low complexity" evidence="10">
    <location>
        <begin position="306"/>
        <end position="315"/>
    </location>
</feature>
<dbReference type="EMBL" id="JACHXU010000007">
    <property type="protein sequence ID" value="MBB3206637.1"/>
    <property type="molecule type" value="Genomic_DNA"/>
</dbReference>
<keyword evidence="3 13" id="KW-0808">Transferase</keyword>
<feature type="region of interest" description="Disordered" evidence="10">
    <location>
        <begin position="282"/>
        <end position="316"/>
    </location>
</feature>
<dbReference type="Pfam" id="PF00069">
    <property type="entry name" value="Pkinase"/>
    <property type="match status" value="1"/>
</dbReference>
<evidence type="ECO:0000256" key="5">
    <source>
        <dbReference type="ARBA" id="ARBA00022777"/>
    </source>
</evidence>
<dbReference type="PANTHER" id="PTHR43289:SF6">
    <property type="entry name" value="SERINE_THREONINE-PROTEIN KINASE NEKL-3"/>
    <property type="match status" value="1"/>
</dbReference>
<evidence type="ECO:0000259" key="12">
    <source>
        <dbReference type="PROSITE" id="PS50011"/>
    </source>
</evidence>
<keyword evidence="4 9" id="KW-0547">Nucleotide-binding</keyword>
<keyword evidence="11" id="KW-1133">Transmembrane helix</keyword>
<evidence type="ECO:0000256" key="9">
    <source>
        <dbReference type="PROSITE-ProRule" id="PRU10141"/>
    </source>
</evidence>
<dbReference type="FunFam" id="3.30.200.20:FF:000035">
    <property type="entry name" value="Serine/threonine protein kinase Stk1"/>
    <property type="match status" value="1"/>
</dbReference>
<keyword evidence="2" id="KW-0723">Serine/threonine-protein kinase</keyword>
<evidence type="ECO:0000256" key="6">
    <source>
        <dbReference type="ARBA" id="ARBA00022840"/>
    </source>
</evidence>
<feature type="domain" description="Protein kinase" evidence="12">
    <location>
        <begin position="12"/>
        <end position="281"/>
    </location>
</feature>
<keyword evidence="14" id="KW-1185">Reference proteome</keyword>
<keyword evidence="5 13" id="KW-0418">Kinase</keyword>
<evidence type="ECO:0000256" key="3">
    <source>
        <dbReference type="ARBA" id="ARBA00022679"/>
    </source>
</evidence>
<dbReference type="GO" id="GO:0004674">
    <property type="term" value="F:protein serine/threonine kinase activity"/>
    <property type="evidence" value="ECO:0007669"/>
    <property type="project" value="UniProtKB-KW"/>
</dbReference>
<dbReference type="EC" id="2.7.11.1" evidence="1"/>
<evidence type="ECO:0000256" key="10">
    <source>
        <dbReference type="SAM" id="MobiDB-lite"/>
    </source>
</evidence>
<evidence type="ECO:0000256" key="1">
    <source>
        <dbReference type="ARBA" id="ARBA00012513"/>
    </source>
</evidence>
<dbReference type="SMART" id="SM00220">
    <property type="entry name" value="S_TKc"/>
    <property type="match status" value="1"/>
</dbReference>
<evidence type="ECO:0000256" key="8">
    <source>
        <dbReference type="ARBA" id="ARBA00048679"/>
    </source>
</evidence>
<evidence type="ECO:0000256" key="11">
    <source>
        <dbReference type="SAM" id="Phobius"/>
    </source>
</evidence>
<dbReference type="RefSeq" id="WP_184305098.1">
    <property type="nucleotide sequence ID" value="NZ_JACHXU010000007.1"/>
</dbReference>
<comment type="catalytic activity">
    <reaction evidence="7">
        <text>L-threonyl-[protein] + ATP = O-phospho-L-threonyl-[protein] + ADP + H(+)</text>
        <dbReference type="Rhea" id="RHEA:46608"/>
        <dbReference type="Rhea" id="RHEA-COMP:11060"/>
        <dbReference type="Rhea" id="RHEA-COMP:11605"/>
        <dbReference type="ChEBI" id="CHEBI:15378"/>
        <dbReference type="ChEBI" id="CHEBI:30013"/>
        <dbReference type="ChEBI" id="CHEBI:30616"/>
        <dbReference type="ChEBI" id="CHEBI:61977"/>
        <dbReference type="ChEBI" id="CHEBI:456216"/>
        <dbReference type="EC" id="2.7.11.1"/>
    </reaction>
</comment>
<dbReference type="FunFam" id="1.10.510.10:FF:000021">
    <property type="entry name" value="Serine/threonine protein kinase"/>
    <property type="match status" value="1"/>
</dbReference>
<feature type="transmembrane region" description="Helical" evidence="11">
    <location>
        <begin position="360"/>
        <end position="380"/>
    </location>
</feature>
<proteinExistence type="predicted"/>
<reference evidence="13 14" key="1">
    <citation type="submission" date="2020-08" db="EMBL/GenBank/DDBJ databases">
        <title>Genomic Encyclopedia of Type Strains, Phase III (KMG-III): the genomes of soil and plant-associated and newly described type strains.</title>
        <authorList>
            <person name="Whitman W."/>
        </authorList>
    </citation>
    <scope>NUCLEOTIDE SEQUENCE [LARGE SCALE GENOMIC DNA]</scope>
    <source>
        <strain evidence="13 14">CECT 8075</strain>
    </source>
</reference>
<feature type="compositionally biased region" description="Polar residues" evidence="10">
    <location>
        <begin position="282"/>
        <end position="305"/>
    </location>
</feature>
<keyword evidence="11" id="KW-0812">Transmembrane</keyword>